<dbReference type="PANTHER" id="PTHR43731">
    <property type="entry name" value="RHOMBOID PROTEASE"/>
    <property type="match status" value="1"/>
</dbReference>
<sequence>MTTSDAFRSNRDNFCYRHPDRQSFVLCQRCMRTICPECQTQAAVGVICPECMREQRATQSSAQKKAERRWSRAPVTAVGTQRPTATYAIIAITAAVFVLQLFIPALEGMFAFNSAYVIPSIAFEPWRLLTAVFLHSSFFHVGLNMLALWMIGRSLEPLLGHARFVALYLLSGLGGSVGVALIAPGIWVVGASGAVFGLLGALLVIGRHIGANITGILIVLGINLVIGFVPGYNIAWQAHVGGLVVGALIGLVFARTRTKARQPLQIGLLIAIGLGLLALLAIPAVFYV</sequence>
<keyword evidence="9" id="KW-0645">Protease</keyword>
<dbReference type="InterPro" id="IPR050925">
    <property type="entry name" value="Rhomboid_protease_S54"/>
</dbReference>
<dbReference type="InterPro" id="IPR035952">
    <property type="entry name" value="Rhomboid-like_sf"/>
</dbReference>
<comment type="similarity">
    <text evidence="2">Belongs to the peptidase S54 family.</text>
</comment>
<evidence type="ECO:0000256" key="4">
    <source>
        <dbReference type="ARBA" id="ARBA00022801"/>
    </source>
</evidence>
<feature type="transmembrane region" description="Helical" evidence="7">
    <location>
        <begin position="266"/>
        <end position="287"/>
    </location>
</feature>
<evidence type="ECO:0000313" key="9">
    <source>
        <dbReference type="EMBL" id="MEF2254449.1"/>
    </source>
</evidence>
<keyword evidence="4 9" id="KW-0378">Hydrolase</keyword>
<feature type="transmembrane region" description="Helical" evidence="7">
    <location>
        <begin position="188"/>
        <end position="206"/>
    </location>
</feature>
<evidence type="ECO:0000256" key="6">
    <source>
        <dbReference type="ARBA" id="ARBA00023136"/>
    </source>
</evidence>
<keyword evidence="10" id="KW-1185">Reference proteome</keyword>
<comment type="subcellular location">
    <subcellularLocation>
        <location evidence="1">Membrane</location>
        <topology evidence="1">Multi-pass membrane protein</topology>
    </subcellularLocation>
</comment>
<dbReference type="GO" id="GO:0006508">
    <property type="term" value="P:proteolysis"/>
    <property type="evidence" value="ECO:0007669"/>
    <property type="project" value="UniProtKB-KW"/>
</dbReference>
<dbReference type="RefSeq" id="WP_331790992.1">
    <property type="nucleotide sequence ID" value="NZ_BAAAUO010000005.1"/>
</dbReference>
<evidence type="ECO:0000256" key="1">
    <source>
        <dbReference type="ARBA" id="ARBA00004141"/>
    </source>
</evidence>
<dbReference type="Proteomes" id="UP001351900">
    <property type="component" value="Unassembled WGS sequence"/>
</dbReference>
<keyword evidence="3 7" id="KW-0812">Transmembrane</keyword>
<gene>
    <name evidence="9" type="ORF">V2V91_04760</name>
</gene>
<dbReference type="GO" id="GO:0008233">
    <property type="term" value="F:peptidase activity"/>
    <property type="evidence" value="ECO:0007669"/>
    <property type="project" value="UniProtKB-KW"/>
</dbReference>
<feature type="domain" description="Peptidase S54 rhomboid" evidence="8">
    <location>
        <begin position="124"/>
        <end position="255"/>
    </location>
</feature>
<organism evidence="9 10">
    <name type="scientific">Microbacterium schleiferi</name>
    <dbReference type="NCBI Taxonomy" id="69362"/>
    <lineage>
        <taxon>Bacteria</taxon>
        <taxon>Bacillati</taxon>
        <taxon>Actinomycetota</taxon>
        <taxon>Actinomycetes</taxon>
        <taxon>Micrococcales</taxon>
        <taxon>Microbacteriaceae</taxon>
        <taxon>Microbacterium</taxon>
    </lineage>
</organism>
<dbReference type="EC" id="3.4.21.-" evidence="9"/>
<protein>
    <submittedName>
        <fullName evidence="9">Rhomboid family intramembrane serine protease</fullName>
        <ecNumber evidence="9">3.4.21.-</ecNumber>
    </submittedName>
</protein>
<dbReference type="PANTHER" id="PTHR43731:SF14">
    <property type="entry name" value="PRESENILIN-ASSOCIATED RHOMBOID-LIKE PROTEIN, MITOCHONDRIAL"/>
    <property type="match status" value="1"/>
</dbReference>
<feature type="transmembrane region" description="Helical" evidence="7">
    <location>
        <begin position="236"/>
        <end position="254"/>
    </location>
</feature>
<evidence type="ECO:0000256" key="5">
    <source>
        <dbReference type="ARBA" id="ARBA00022989"/>
    </source>
</evidence>
<evidence type="ECO:0000313" key="10">
    <source>
        <dbReference type="Proteomes" id="UP001351900"/>
    </source>
</evidence>
<evidence type="ECO:0000259" key="8">
    <source>
        <dbReference type="Pfam" id="PF01694"/>
    </source>
</evidence>
<evidence type="ECO:0000256" key="7">
    <source>
        <dbReference type="SAM" id="Phobius"/>
    </source>
</evidence>
<dbReference type="EMBL" id="JAZHOV010000002">
    <property type="protein sequence ID" value="MEF2254449.1"/>
    <property type="molecule type" value="Genomic_DNA"/>
</dbReference>
<reference evidence="9 10" key="1">
    <citation type="submission" date="2024-01" db="EMBL/GenBank/DDBJ databases">
        <title>the genome sequence of strain Microbacterium schleiferi NBRC 15075.</title>
        <authorList>
            <person name="Ding Y."/>
            <person name="Zhang G."/>
        </authorList>
    </citation>
    <scope>NUCLEOTIDE SEQUENCE [LARGE SCALE GENOMIC DNA]</scope>
    <source>
        <strain evidence="9 10">NBRC 15075</strain>
    </source>
</reference>
<dbReference type="SUPFAM" id="SSF144091">
    <property type="entry name" value="Rhomboid-like"/>
    <property type="match status" value="1"/>
</dbReference>
<dbReference type="InterPro" id="IPR022764">
    <property type="entry name" value="Peptidase_S54_rhomboid_dom"/>
</dbReference>
<accession>A0ABU7V436</accession>
<keyword evidence="5 7" id="KW-1133">Transmembrane helix</keyword>
<feature type="transmembrane region" description="Helical" evidence="7">
    <location>
        <begin position="164"/>
        <end position="182"/>
    </location>
</feature>
<evidence type="ECO:0000256" key="2">
    <source>
        <dbReference type="ARBA" id="ARBA00009045"/>
    </source>
</evidence>
<comment type="caution">
    <text evidence="9">The sequence shown here is derived from an EMBL/GenBank/DDBJ whole genome shotgun (WGS) entry which is preliminary data.</text>
</comment>
<proteinExistence type="inferred from homology"/>
<feature type="transmembrane region" description="Helical" evidence="7">
    <location>
        <begin position="87"/>
        <end position="106"/>
    </location>
</feature>
<dbReference type="Pfam" id="PF01694">
    <property type="entry name" value="Rhomboid"/>
    <property type="match status" value="1"/>
</dbReference>
<keyword evidence="6 7" id="KW-0472">Membrane</keyword>
<name>A0ABU7V436_9MICO</name>
<evidence type="ECO:0000256" key="3">
    <source>
        <dbReference type="ARBA" id="ARBA00022692"/>
    </source>
</evidence>
<dbReference type="Gene3D" id="1.20.1540.10">
    <property type="entry name" value="Rhomboid-like"/>
    <property type="match status" value="1"/>
</dbReference>
<feature type="transmembrane region" description="Helical" evidence="7">
    <location>
        <begin position="213"/>
        <end position="230"/>
    </location>
</feature>
<feature type="transmembrane region" description="Helical" evidence="7">
    <location>
        <begin position="126"/>
        <end position="152"/>
    </location>
</feature>